<gene>
    <name evidence="1" type="ORF">ACFQGL_17910</name>
</gene>
<accession>A0ABW1H987</accession>
<reference evidence="2" key="1">
    <citation type="journal article" date="2019" name="Int. J. Syst. Evol. Microbiol.">
        <title>The Global Catalogue of Microorganisms (GCM) 10K type strain sequencing project: providing services to taxonomists for standard genome sequencing and annotation.</title>
        <authorList>
            <consortium name="The Broad Institute Genomics Platform"/>
            <consortium name="The Broad Institute Genome Sequencing Center for Infectious Disease"/>
            <person name="Wu L."/>
            <person name="Ma J."/>
        </authorList>
    </citation>
    <scope>NUCLEOTIDE SEQUENCE [LARGE SCALE GENOMIC DNA]</scope>
    <source>
        <strain evidence="2">CGMCC 4.7144</strain>
    </source>
</reference>
<dbReference type="Proteomes" id="UP001596226">
    <property type="component" value="Unassembled WGS sequence"/>
</dbReference>
<evidence type="ECO:0000313" key="1">
    <source>
        <dbReference type="EMBL" id="MFC5925222.1"/>
    </source>
</evidence>
<name>A0ABW1H987_9ACTN</name>
<dbReference type="EMBL" id="JBHSQS010000010">
    <property type="protein sequence ID" value="MFC5925222.1"/>
    <property type="molecule type" value="Genomic_DNA"/>
</dbReference>
<keyword evidence="2" id="KW-1185">Reference proteome</keyword>
<evidence type="ECO:0000313" key="2">
    <source>
        <dbReference type="Proteomes" id="UP001596226"/>
    </source>
</evidence>
<dbReference type="PANTHER" id="PTHR35332">
    <property type="entry name" value="REGULATION OF ENOLASE PROTEIN 1"/>
    <property type="match status" value="1"/>
</dbReference>
<dbReference type="Pfam" id="PF07081">
    <property type="entry name" value="DUF1349"/>
    <property type="match status" value="1"/>
</dbReference>
<sequence>MADRLSVPGVPFPLVPSPADLWRVDEATGAVAVSAQPHTDIFIDPATGSVDADAPLSPEATLNAATLLGELPEGDFQLSARVTVGFAATFDAGVLLLWLDERRWGKLCFEYSPDGEPMIVSVICRGVADDSNAFVVADRSVWLRVSRIDRVYAYHASLDGTTWQLIRVFLLDADTSRDRIGFAGQSPTGDGCSVTFDEISFRAERLADLRDGS</sequence>
<comment type="caution">
    <text evidence="1">The sequence shown here is derived from an EMBL/GenBank/DDBJ whole genome shotgun (WGS) entry which is preliminary data.</text>
</comment>
<dbReference type="RefSeq" id="WP_377513183.1">
    <property type="nucleotide sequence ID" value="NZ_JBHSQS010000010.1"/>
</dbReference>
<dbReference type="InterPro" id="IPR013320">
    <property type="entry name" value="ConA-like_dom_sf"/>
</dbReference>
<dbReference type="InterPro" id="IPR009784">
    <property type="entry name" value="DUF1349"/>
</dbReference>
<dbReference type="SUPFAM" id="SSF49899">
    <property type="entry name" value="Concanavalin A-like lectins/glucanases"/>
    <property type="match status" value="1"/>
</dbReference>
<dbReference type="PANTHER" id="PTHR35332:SF2">
    <property type="entry name" value="REGULATION OF ENOLASE PROTEIN 1"/>
    <property type="match status" value="1"/>
</dbReference>
<protein>
    <submittedName>
        <fullName evidence="1">DUF1349 domain-containing protein</fullName>
    </submittedName>
</protein>
<dbReference type="Gene3D" id="2.60.120.200">
    <property type="match status" value="1"/>
</dbReference>
<proteinExistence type="predicted"/>
<organism evidence="1 2">
    <name type="scientific">Micromonospora vulcania</name>
    <dbReference type="NCBI Taxonomy" id="1441873"/>
    <lineage>
        <taxon>Bacteria</taxon>
        <taxon>Bacillati</taxon>
        <taxon>Actinomycetota</taxon>
        <taxon>Actinomycetes</taxon>
        <taxon>Micromonosporales</taxon>
        <taxon>Micromonosporaceae</taxon>
        <taxon>Micromonospora</taxon>
    </lineage>
</organism>